<name>A0ABT7HKK9_9FUSO</name>
<evidence type="ECO:0008006" key="3">
    <source>
        <dbReference type="Google" id="ProtNLM"/>
    </source>
</evidence>
<reference evidence="1 2" key="1">
    <citation type="submission" date="2023-06" db="EMBL/GenBank/DDBJ databases">
        <title>Antibody response to the Sneathia vaginalis cytopathogenic toxin A during pregnancy.</title>
        <authorList>
            <person name="Mccoy Z.T."/>
            <person name="Serrano M.G."/>
            <person name="Spaine K."/>
            <person name="Edwards D.J."/>
            <person name="Buck G.A."/>
            <person name="Jefferson K."/>
        </authorList>
    </citation>
    <scope>NUCLEOTIDE SEQUENCE [LARGE SCALE GENOMIC DNA]</scope>
    <source>
        <strain evidence="1 2">CCUG 42621</strain>
    </source>
</reference>
<dbReference type="EMBL" id="JASSPP010000010">
    <property type="protein sequence ID" value="MDK9581046.1"/>
    <property type="molecule type" value="Genomic_DNA"/>
</dbReference>
<sequence length="135" mass="15643">MIKQKKLHSYLPDINVGANYQFETKNYGVSLNINKLFTLDGSDVVEANLNYVPNKKSLNLKNEMAKYELLYRTYIIDEKKEFLASETYKIDKVKYSVGKLSYKDLTESKVKLDTAKIDLVKSKNNLALYFLKRGL</sequence>
<proteinExistence type="predicted"/>
<keyword evidence="2" id="KW-1185">Reference proteome</keyword>
<gene>
    <name evidence="1" type="ORF">QQA45_06000</name>
</gene>
<evidence type="ECO:0000313" key="2">
    <source>
        <dbReference type="Proteomes" id="UP001225134"/>
    </source>
</evidence>
<evidence type="ECO:0000313" key="1">
    <source>
        <dbReference type="EMBL" id="MDK9581046.1"/>
    </source>
</evidence>
<dbReference type="RefSeq" id="WP_285153266.1">
    <property type="nucleotide sequence ID" value="NZ_JASSPP010000010.1"/>
</dbReference>
<organism evidence="1 2">
    <name type="scientific">Sneathia sanguinegens</name>
    <dbReference type="NCBI Taxonomy" id="40543"/>
    <lineage>
        <taxon>Bacteria</taxon>
        <taxon>Fusobacteriati</taxon>
        <taxon>Fusobacteriota</taxon>
        <taxon>Fusobacteriia</taxon>
        <taxon>Fusobacteriales</taxon>
        <taxon>Leptotrichiaceae</taxon>
        <taxon>Sneathia</taxon>
    </lineage>
</organism>
<dbReference type="Proteomes" id="UP001225134">
    <property type="component" value="Unassembled WGS sequence"/>
</dbReference>
<accession>A0ABT7HKK9</accession>
<dbReference type="SUPFAM" id="SSF56954">
    <property type="entry name" value="Outer membrane efflux proteins (OEP)"/>
    <property type="match status" value="1"/>
</dbReference>
<dbReference type="Gene3D" id="1.20.1600.10">
    <property type="entry name" value="Outer membrane efflux proteins (OEP)"/>
    <property type="match status" value="1"/>
</dbReference>
<comment type="caution">
    <text evidence="1">The sequence shown here is derived from an EMBL/GenBank/DDBJ whole genome shotgun (WGS) entry which is preliminary data.</text>
</comment>
<protein>
    <recommendedName>
        <fullName evidence="3">Outer membrane protein beta-barrel domain-containing protein</fullName>
    </recommendedName>
</protein>